<dbReference type="Pfam" id="PF05709">
    <property type="entry name" value="Sipho_tail"/>
    <property type="match status" value="1"/>
</dbReference>
<name>A0A2Y9BPR5_9FIRM</name>
<organism evidence="2 3">
    <name type="scientific">Faecalicatena orotica</name>
    <dbReference type="NCBI Taxonomy" id="1544"/>
    <lineage>
        <taxon>Bacteria</taxon>
        <taxon>Bacillati</taxon>
        <taxon>Bacillota</taxon>
        <taxon>Clostridia</taxon>
        <taxon>Lachnospirales</taxon>
        <taxon>Lachnospiraceae</taxon>
        <taxon>Faecalicatena</taxon>
    </lineage>
</organism>
<accession>A0A2Y9BPR5</accession>
<dbReference type="RefSeq" id="WP_109733888.1">
    <property type="nucleotide sequence ID" value="NZ_BAAACK010000016.1"/>
</dbReference>
<dbReference type="NCBIfam" id="TIGR01633">
    <property type="entry name" value="phi3626_gp14_N"/>
    <property type="match status" value="1"/>
</dbReference>
<gene>
    <name evidence="2" type="ORF">A8806_12346</name>
</gene>
<evidence type="ECO:0000313" key="3">
    <source>
        <dbReference type="Proteomes" id="UP000245845"/>
    </source>
</evidence>
<keyword evidence="3" id="KW-1185">Reference proteome</keyword>
<comment type="caution">
    <text evidence="2">The sequence shown here is derived from an EMBL/GenBank/DDBJ whole genome shotgun (WGS) entry which is preliminary data.</text>
</comment>
<dbReference type="Gene3D" id="2.40.30.200">
    <property type="match status" value="1"/>
</dbReference>
<sequence>MYEFIDITGQHESNSLPAEALNINGVYIENEIKGYRTLYVTGRELLESEIQDRQIGNSDGTEFQYKRNIPRVITVAFALKSDTPEEFREKFNKLNQILNQEEARLVFYDEPDKYFVGTKSTVDEVSEGQLSVTGKFDIYCADPYKHSVVEKTFPAAVNQDGVLEAVIVNNGTKEVPIDYTITHGHENGYVGIVSEYGVIQLGSADEVDAEIRQKSQELFNYKNPSEMGAMTDGQGILTENFPKNGTFKTVTVNGQPALALNSVGSGNNWHGASKMVTLPADSNGEIGAANFLAQSKIWFETGKVPQTGLLEFVVGDESGQHLASIHILKKATNTNQAAAVMLVQLQEKNRIKYEPTAWSVTANNVGTNIYIRKSGELFEFCFGGKKYQYRVPALKNVKAKTVTIFLGQWGTRGAGNLVARMYFHNVLFQKDNVGYWYDIPNRYRAGSTVYVDGSATKVYVNGIASMDDEQIGSKYFKAPPGETKVQFYYSDFCNPAPTITAKIKEAFL</sequence>
<protein>
    <submittedName>
        <fullName evidence="2">Putative phage tail component-like protein</fullName>
    </submittedName>
</protein>
<feature type="domain" description="Siphovirus-type tail component RIFT-related" evidence="1">
    <location>
        <begin position="53"/>
        <end position="126"/>
    </location>
</feature>
<dbReference type="EMBL" id="QGDL01000023">
    <property type="protein sequence ID" value="PWJ19457.1"/>
    <property type="molecule type" value="Genomic_DNA"/>
</dbReference>
<dbReference type="OrthoDB" id="3078561at2"/>
<evidence type="ECO:0000259" key="1">
    <source>
        <dbReference type="Pfam" id="PF05709"/>
    </source>
</evidence>
<dbReference type="Proteomes" id="UP000245845">
    <property type="component" value="Unassembled WGS sequence"/>
</dbReference>
<dbReference type="InterPro" id="IPR008841">
    <property type="entry name" value="Siphovirus-type_tail_N"/>
</dbReference>
<proteinExistence type="predicted"/>
<reference evidence="2 3" key="1">
    <citation type="submission" date="2018-05" db="EMBL/GenBank/DDBJ databases">
        <title>The Hungate 1000. A catalogue of reference genomes from the rumen microbiome.</title>
        <authorList>
            <person name="Kelly W."/>
        </authorList>
    </citation>
    <scope>NUCLEOTIDE SEQUENCE [LARGE SCALE GENOMIC DNA]</scope>
    <source>
        <strain evidence="2 3">NLAE-zl-C242</strain>
    </source>
</reference>
<evidence type="ECO:0000313" key="2">
    <source>
        <dbReference type="EMBL" id="PWJ19457.1"/>
    </source>
</evidence>
<dbReference type="InterPro" id="IPR006520">
    <property type="entry name" value="Dit_BPSPP_N"/>
</dbReference>
<dbReference type="AlphaFoldDB" id="A0A2Y9BPR5"/>